<feature type="transmembrane region" description="Helical" evidence="8">
    <location>
        <begin position="565"/>
        <end position="592"/>
    </location>
</feature>
<feature type="transmembrane region" description="Helical" evidence="8">
    <location>
        <begin position="675"/>
        <end position="693"/>
    </location>
</feature>
<feature type="transmembrane region" description="Helical" evidence="8">
    <location>
        <begin position="74"/>
        <end position="95"/>
    </location>
</feature>
<feature type="region of interest" description="Disordered" evidence="7">
    <location>
        <begin position="1"/>
        <end position="67"/>
    </location>
</feature>
<dbReference type="PANTHER" id="PTHR11819:SF195">
    <property type="entry name" value="SODIUM_GLUCOSE COTRANSPORTER 4"/>
    <property type="match status" value="1"/>
</dbReference>
<evidence type="ECO:0000256" key="7">
    <source>
        <dbReference type="SAM" id="MobiDB-lite"/>
    </source>
</evidence>
<evidence type="ECO:0000256" key="2">
    <source>
        <dbReference type="ARBA" id="ARBA00006434"/>
    </source>
</evidence>
<comment type="subcellular location">
    <subcellularLocation>
        <location evidence="1">Membrane</location>
        <topology evidence="1">Multi-pass membrane protein</topology>
    </subcellularLocation>
</comment>
<gene>
    <name evidence="9" type="ORF">H9862_07640</name>
</gene>
<accession>A0A9D1VCG6</accession>
<reference evidence="9" key="2">
    <citation type="submission" date="2021-04" db="EMBL/GenBank/DDBJ databases">
        <authorList>
            <person name="Gilroy R."/>
        </authorList>
    </citation>
    <scope>NUCLEOTIDE SEQUENCE</scope>
    <source>
        <strain evidence="9">14975</strain>
    </source>
</reference>
<dbReference type="PANTHER" id="PTHR11819">
    <property type="entry name" value="SOLUTE CARRIER FAMILY 5"/>
    <property type="match status" value="1"/>
</dbReference>
<dbReference type="InterPro" id="IPR038377">
    <property type="entry name" value="Na/Glc_symporter_sf"/>
</dbReference>
<dbReference type="Pfam" id="PF00474">
    <property type="entry name" value="SSF"/>
    <property type="match status" value="2"/>
</dbReference>
<protein>
    <submittedName>
        <fullName evidence="9">Sodium/solute symporter</fullName>
    </submittedName>
</protein>
<reference evidence="9" key="1">
    <citation type="journal article" date="2021" name="PeerJ">
        <title>Extensive microbial diversity within the chicken gut microbiome revealed by metagenomics and culture.</title>
        <authorList>
            <person name="Gilroy R."/>
            <person name="Ravi A."/>
            <person name="Getino M."/>
            <person name="Pursley I."/>
            <person name="Horton D.L."/>
            <person name="Alikhan N.F."/>
            <person name="Baker D."/>
            <person name="Gharbi K."/>
            <person name="Hall N."/>
            <person name="Watson M."/>
            <person name="Adriaenssens E.M."/>
            <person name="Foster-Nyarko E."/>
            <person name="Jarju S."/>
            <person name="Secka A."/>
            <person name="Antonio M."/>
            <person name="Oren A."/>
            <person name="Chaudhuri R.R."/>
            <person name="La Ragione R."/>
            <person name="Hildebrand F."/>
            <person name="Pallen M.J."/>
        </authorList>
    </citation>
    <scope>NUCLEOTIDE SEQUENCE</scope>
    <source>
        <strain evidence="9">14975</strain>
    </source>
</reference>
<dbReference type="NCBIfam" id="TIGR00813">
    <property type="entry name" value="sss"/>
    <property type="match status" value="1"/>
</dbReference>
<feature type="compositionally biased region" description="Low complexity" evidence="7">
    <location>
        <begin position="37"/>
        <end position="66"/>
    </location>
</feature>
<feature type="transmembrane region" description="Helical" evidence="8">
    <location>
        <begin position="264"/>
        <end position="282"/>
    </location>
</feature>
<dbReference type="AlphaFoldDB" id="A0A9D1VCG6"/>
<keyword evidence="4 8" id="KW-1133">Transmembrane helix</keyword>
<feature type="non-terminal residue" evidence="9">
    <location>
        <position position="1"/>
    </location>
</feature>
<dbReference type="Proteomes" id="UP000823964">
    <property type="component" value="Unassembled WGS sequence"/>
</dbReference>
<dbReference type="GO" id="GO:0005886">
    <property type="term" value="C:plasma membrane"/>
    <property type="evidence" value="ECO:0007669"/>
    <property type="project" value="TreeGrafter"/>
</dbReference>
<organism evidence="9 10">
    <name type="scientific">Candidatus Akkermansia intestinigallinarum</name>
    <dbReference type="NCBI Taxonomy" id="2838431"/>
    <lineage>
        <taxon>Bacteria</taxon>
        <taxon>Pseudomonadati</taxon>
        <taxon>Verrucomicrobiota</taxon>
        <taxon>Verrucomicrobiia</taxon>
        <taxon>Verrucomicrobiales</taxon>
        <taxon>Akkermansiaceae</taxon>
        <taxon>Akkermansia</taxon>
    </lineage>
</organism>
<feature type="transmembrane region" description="Helical" evidence="8">
    <location>
        <begin position="116"/>
        <end position="138"/>
    </location>
</feature>
<feature type="transmembrane region" description="Helical" evidence="8">
    <location>
        <begin position="230"/>
        <end position="252"/>
    </location>
</feature>
<dbReference type="PROSITE" id="PS50283">
    <property type="entry name" value="NA_SOLUT_SYMP_3"/>
    <property type="match status" value="1"/>
</dbReference>
<keyword evidence="5 8" id="KW-0472">Membrane</keyword>
<feature type="transmembrane region" description="Helical" evidence="8">
    <location>
        <begin position="613"/>
        <end position="635"/>
    </location>
</feature>
<feature type="transmembrane region" description="Helical" evidence="8">
    <location>
        <begin position="713"/>
        <end position="733"/>
    </location>
</feature>
<evidence type="ECO:0000256" key="5">
    <source>
        <dbReference type="ARBA" id="ARBA00023136"/>
    </source>
</evidence>
<feature type="transmembrane region" description="Helical" evidence="8">
    <location>
        <begin position="753"/>
        <end position="773"/>
    </location>
</feature>
<sequence length="774" mass="81797">PAPEPAPAPAVDVTPAPEPAPAPAVDVTPAPEPAPAPAADAAPASEAAPAPAAEAATAAAGESPSANVEKVDPLPLWEMLVFCIVVAGVIGLGIWKSGAGDKKKEEGASKEGGAADYFLAGRGLSWWLVGFSLLAANISTEQFVGMSGQASDWLGIAIAGYEWLAAIVLVIVAFSFLPMLLKRGVFTIPQFLEERFNGVARVTMAIANLLILVGVPTAAVIYAGSTVVSVYFDLPVTTGCIIIAVCATVYVYIGGLKACAWTDLIWGSGLLLGGAVVAYFALNALGNVDPATAHDVIDSASISATNMVNGDVAGAMQSTGNALADGAARLWTLNDGDATSSINGIAGKMHMMRPEDDPTMPWTVYLLGLWIPNFFYWGLNQYIMQRTLASKSLEEGQLGVVFAAFLKLLVPFVVIIPGILAYNLFRSDLKSIADNRADQVVKAAADEKAKSGREPIYTITVERLVRAEVADQCVEQLRHNANVAKATPEQRAELDQAAAALKAIHPSATEERSVAAKALVAIDAKITESARSNTADYNVTSKMVGYHYDSAFATLLRRLLPGTGWAWFVLAALFGAVVSSLASMFNSASTLFTMDIYGKAKELTGKPASPAQLVSVGRWSVLVLALIATVIAPYLDNPAFGGIFTFIQEFQGFLSPGVLAVFLFGFFVPKCPRIFGWLGIALGAVVYGILKMIPIPEHNETMTLLLGSFLNRMAISFLVICLVGAIMTLVNHLRGGEAVILQDKGIIEMKTSARAKIFGAVVIVLTLALYILFW</sequence>
<evidence type="ECO:0000256" key="4">
    <source>
        <dbReference type="ARBA" id="ARBA00022989"/>
    </source>
</evidence>
<evidence type="ECO:0000256" key="6">
    <source>
        <dbReference type="RuleBase" id="RU362091"/>
    </source>
</evidence>
<feature type="transmembrane region" description="Helical" evidence="8">
    <location>
        <begin position="362"/>
        <end position="379"/>
    </location>
</feature>
<evidence type="ECO:0000256" key="1">
    <source>
        <dbReference type="ARBA" id="ARBA00004141"/>
    </source>
</evidence>
<name>A0A9D1VCG6_9BACT</name>
<dbReference type="EMBL" id="DXFQ01000141">
    <property type="protein sequence ID" value="HIX20454.1"/>
    <property type="molecule type" value="Genomic_DNA"/>
</dbReference>
<comment type="similarity">
    <text evidence="2 6">Belongs to the sodium:solute symporter (SSF) (TC 2.A.21) family.</text>
</comment>
<feature type="transmembrane region" description="Helical" evidence="8">
    <location>
        <begin position="202"/>
        <end position="224"/>
    </location>
</feature>
<evidence type="ECO:0000256" key="8">
    <source>
        <dbReference type="SAM" id="Phobius"/>
    </source>
</evidence>
<dbReference type="InterPro" id="IPR001734">
    <property type="entry name" value="Na/solute_symporter"/>
</dbReference>
<proteinExistence type="inferred from homology"/>
<evidence type="ECO:0000256" key="3">
    <source>
        <dbReference type="ARBA" id="ARBA00022692"/>
    </source>
</evidence>
<feature type="transmembrane region" description="Helical" evidence="8">
    <location>
        <begin position="400"/>
        <end position="425"/>
    </location>
</feature>
<comment type="caution">
    <text evidence="9">The sequence shown here is derived from an EMBL/GenBank/DDBJ whole genome shotgun (WGS) entry which is preliminary data.</text>
</comment>
<feature type="transmembrane region" description="Helical" evidence="8">
    <location>
        <begin position="650"/>
        <end position="668"/>
    </location>
</feature>
<evidence type="ECO:0000313" key="10">
    <source>
        <dbReference type="Proteomes" id="UP000823964"/>
    </source>
</evidence>
<dbReference type="GO" id="GO:0005412">
    <property type="term" value="F:D-glucose:sodium symporter activity"/>
    <property type="evidence" value="ECO:0007669"/>
    <property type="project" value="TreeGrafter"/>
</dbReference>
<keyword evidence="3 8" id="KW-0812">Transmembrane</keyword>
<dbReference type="Gene3D" id="1.20.1730.10">
    <property type="entry name" value="Sodium/glucose cotransporter"/>
    <property type="match status" value="1"/>
</dbReference>
<evidence type="ECO:0000313" key="9">
    <source>
        <dbReference type="EMBL" id="HIX20454.1"/>
    </source>
</evidence>
<feature type="transmembrane region" description="Helical" evidence="8">
    <location>
        <begin position="158"/>
        <end position="181"/>
    </location>
</feature>